<sequence>MNNSSSDAPPPKVGILGSSNTSRVKLTKLQPSKPLLPNADAANKASPRAKRSSTQVVTPLTRPTPAAVSPILPAGGRKEPGSYTSDSPFDRNRYRPPVHSSLELQRGVNGRMSMPSKVHAAWVGASLDFGAEGGDEEMVEVDDVTAAKMTAEAERVEERADKLQDIYEQHRLREAARVIEEDREKLVEGWVREREGGGGGGGGGRGVFFGMDDMDEGGPCSDDTTMRVEEELERMRARLLRSAAGEGDLRVISESDGEMFTKHDAGGGGAAAGGGGTSASENDSSLVRASSFRRKNDFNTLIGELQTASDIVYQGELPRSARGKANFLARSLEAGLKSGGTEVEFAFRNSMDLETDESDADVADYFVDNSR</sequence>
<organism evidence="3 4">
    <name type="scientific">Tetraparma gracilis</name>
    <dbReference type="NCBI Taxonomy" id="2962635"/>
    <lineage>
        <taxon>Eukaryota</taxon>
        <taxon>Sar</taxon>
        <taxon>Stramenopiles</taxon>
        <taxon>Ochrophyta</taxon>
        <taxon>Bolidophyceae</taxon>
        <taxon>Parmales</taxon>
        <taxon>Triparmaceae</taxon>
        <taxon>Tetraparma</taxon>
    </lineage>
</organism>
<proteinExistence type="predicted"/>
<evidence type="ECO:0000256" key="2">
    <source>
        <dbReference type="SAM" id="MobiDB-lite"/>
    </source>
</evidence>
<comment type="caution">
    <text evidence="3">The sequence shown here is derived from an EMBL/GenBank/DDBJ whole genome shotgun (WGS) entry which is preliminary data.</text>
</comment>
<feature type="region of interest" description="Disordered" evidence="2">
    <location>
        <begin position="1"/>
        <end position="100"/>
    </location>
</feature>
<keyword evidence="1" id="KW-0175">Coiled coil</keyword>
<protein>
    <submittedName>
        <fullName evidence="3">Uncharacterized protein</fullName>
    </submittedName>
</protein>
<evidence type="ECO:0000313" key="3">
    <source>
        <dbReference type="EMBL" id="GMI24274.1"/>
    </source>
</evidence>
<evidence type="ECO:0000256" key="1">
    <source>
        <dbReference type="SAM" id="Coils"/>
    </source>
</evidence>
<feature type="coiled-coil region" evidence="1">
    <location>
        <begin position="146"/>
        <end position="173"/>
    </location>
</feature>
<keyword evidence="4" id="KW-1185">Reference proteome</keyword>
<name>A0ABQ6MDH2_9STRA</name>
<reference evidence="3 4" key="1">
    <citation type="journal article" date="2023" name="Commun. Biol.">
        <title>Genome analysis of Parmales, the sister group of diatoms, reveals the evolutionary specialization of diatoms from phago-mixotrophs to photoautotrophs.</title>
        <authorList>
            <person name="Ban H."/>
            <person name="Sato S."/>
            <person name="Yoshikawa S."/>
            <person name="Yamada K."/>
            <person name="Nakamura Y."/>
            <person name="Ichinomiya M."/>
            <person name="Sato N."/>
            <person name="Blanc-Mathieu R."/>
            <person name="Endo H."/>
            <person name="Kuwata A."/>
            <person name="Ogata H."/>
        </authorList>
    </citation>
    <scope>NUCLEOTIDE SEQUENCE [LARGE SCALE GENOMIC DNA]</scope>
</reference>
<dbReference type="EMBL" id="BRYB01002705">
    <property type="protein sequence ID" value="GMI24274.1"/>
    <property type="molecule type" value="Genomic_DNA"/>
</dbReference>
<accession>A0ABQ6MDH2</accession>
<dbReference type="Proteomes" id="UP001165060">
    <property type="component" value="Unassembled WGS sequence"/>
</dbReference>
<gene>
    <name evidence="3" type="ORF">TeGR_g8688</name>
</gene>
<evidence type="ECO:0000313" key="4">
    <source>
        <dbReference type="Proteomes" id="UP001165060"/>
    </source>
</evidence>
<feature type="region of interest" description="Disordered" evidence="2">
    <location>
        <begin position="264"/>
        <end position="283"/>
    </location>
</feature>
<feature type="compositionally biased region" description="Gly residues" evidence="2">
    <location>
        <begin position="266"/>
        <end position="277"/>
    </location>
</feature>